<dbReference type="GO" id="GO:0030170">
    <property type="term" value="F:pyridoxal phosphate binding"/>
    <property type="evidence" value="ECO:0007669"/>
    <property type="project" value="InterPro"/>
</dbReference>
<dbReference type="PANTHER" id="PTHR46577:SF1">
    <property type="entry name" value="HTH-TYPE TRANSCRIPTIONAL REGULATORY PROTEIN GABR"/>
    <property type="match status" value="1"/>
</dbReference>
<keyword evidence="3" id="KW-0805">Transcription regulation</keyword>
<dbReference type="OrthoDB" id="9802328at2"/>
<keyword evidence="4" id="KW-0238">DNA-binding</keyword>
<dbReference type="SUPFAM" id="SSF46785">
    <property type="entry name" value="Winged helix' DNA-binding domain"/>
    <property type="match status" value="1"/>
</dbReference>
<dbReference type="SMART" id="SM00345">
    <property type="entry name" value="HTH_GNTR"/>
    <property type="match status" value="1"/>
</dbReference>
<dbReference type="AlphaFoldDB" id="A0A1M6AEY2"/>
<dbReference type="Pfam" id="PF00155">
    <property type="entry name" value="Aminotran_1_2"/>
    <property type="match status" value="1"/>
</dbReference>
<proteinExistence type="inferred from homology"/>
<evidence type="ECO:0000256" key="3">
    <source>
        <dbReference type="ARBA" id="ARBA00023015"/>
    </source>
</evidence>
<reference evidence="7 8" key="1">
    <citation type="submission" date="2016-11" db="EMBL/GenBank/DDBJ databases">
        <authorList>
            <person name="Jaros S."/>
            <person name="Januszkiewicz K."/>
            <person name="Wedrychowicz H."/>
        </authorList>
    </citation>
    <scope>NUCLEOTIDE SEQUENCE [LARGE SCALE GENOMIC DNA]</scope>
    <source>
        <strain evidence="7 8">DSM 21758</strain>
    </source>
</reference>
<dbReference type="PANTHER" id="PTHR46577">
    <property type="entry name" value="HTH-TYPE TRANSCRIPTIONAL REGULATORY PROTEIN GABR"/>
    <property type="match status" value="1"/>
</dbReference>
<dbReference type="PROSITE" id="PS50949">
    <property type="entry name" value="HTH_GNTR"/>
    <property type="match status" value="1"/>
</dbReference>
<dbReference type="GO" id="GO:0003700">
    <property type="term" value="F:DNA-binding transcription factor activity"/>
    <property type="evidence" value="ECO:0007669"/>
    <property type="project" value="InterPro"/>
</dbReference>
<evidence type="ECO:0000313" key="7">
    <source>
        <dbReference type="EMBL" id="SHI34972.1"/>
    </source>
</evidence>
<evidence type="ECO:0000259" key="6">
    <source>
        <dbReference type="PROSITE" id="PS50949"/>
    </source>
</evidence>
<dbReference type="InterPro" id="IPR036390">
    <property type="entry name" value="WH_DNA-bd_sf"/>
</dbReference>
<dbReference type="GO" id="GO:0003824">
    <property type="term" value="F:catalytic activity"/>
    <property type="evidence" value="ECO:0007669"/>
    <property type="project" value="UniProtKB-ARBA"/>
</dbReference>
<dbReference type="CDD" id="cd07377">
    <property type="entry name" value="WHTH_GntR"/>
    <property type="match status" value="1"/>
</dbReference>
<dbReference type="RefSeq" id="WP_072984140.1">
    <property type="nucleotide sequence ID" value="NZ_FQZB01000003.1"/>
</dbReference>
<dbReference type="InterPro" id="IPR036388">
    <property type="entry name" value="WH-like_DNA-bd_sf"/>
</dbReference>
<dbReference type="Gene3D" id="1.10.10.10">
    <property type="entry name" value="Winged helix-like DNA-binding domain superfamily/Winged helix DNA-binding domain"/>
    <property type="match status" value="1"/>
</dbReference>
<protein>
    <submittedName>
        <fullName evidence="7">Transcriptional regulator, GntR family</fullName>
    </submittedName>
</protein>
<sequence>MQKYYMTFSDECPKYIQIANNIRKLIEQEILADGEKLPSIRELAKFLKVNKDTIISAYKLLSQEGAVVQILGSGSYAKKKEIIRSFKKEYRETFKKLTSGGLKEWIDFTGETTSANFVPVNNLKKAINEVLDRDGAEALIYQDVMGYEKLRDSINDRFWNNEVSLDNILIVSGAQQGIDIISKSLINVNDNVAIEKPTYIGALNVFKWRKANIIEIPMEEDGVNIKLFEKILKRYKIKCFYMMSYFQNPTGITYSKEKKKKLLELSLKYDFYIIEDDYLSELIYDDSIEYYPIKKMDDHNRVIYIKSFSKIFLPGIRMGYIITPDEFRESFQISKSNTDISTSSLMQRSLEVYISKGYWTNHMEYIEKEYHSRYILMKTILENELKDLVDFIDPKGGLSFYITIKSEVNKNSKELFYILREKNTFITPGVMFYKNSKDGENTFRLGFSQVSSEKIIEGLENIYQGLKGR</sequence>
<evidence type="ECO:0000256" key="1">
    <source>
        <dbReference type="ARBA" id="ARBA00005384"/>
    </source>
</evidence>
<name>A0A1M6AEY2_9CLOT</name>
<dbReference type="STRING" id="1121302.SAMN02745163_00065"/>
<dbReference type="InterPro" id="IPR004839">
    <property type="entry name" value="Aminotransferase_I/II_large"/>
</dbReference>
<keyword evidence="8" id="KW-1185">Reference proteome</keyword>
<accession>A0A1M6AEY2</accession>
<dbReference type="Proteomes" id="UP000184310">
    <property type="component" value="Unassembled WGS sequence"/>
</dbReference>
<dbReference type="SUPFAM" id="SSF53383">
    <property type="entry name" value="PLP-dependent transferases"/>
    <property type="match status" value="1"/>
</dbReference>
<feature type="domain" description="HTH gntR-type" evidence="6">
    <location>
        <begin position="12"/>
        <end position="80"/>
    </location>
</feature>
<dbReference type="EMBL" id="FQZB01000003">
    <property type="protein sequence ID" value="SHI34972.1"/>
    <property type="molecule type" value="Genomic_DNA"/>
</dbReference>
<evidence type="ECO:0000256" key="5">
    <source>
        <dbReference type="ARBA" id="ARBA00023163"/>
    </source>
</evidence>
<dbReference type="InterPro" id="IPR051446">
    <property type="entry name" value="HTH_trans_reg/aminotransferase"/>
</dbReference>
<dbReference type="CDD" id="cd00609">
    <property type="entry name" value="AAT_like"/>
    <property type="match status" value="1"/>
</dbReference>
<evidence type="ECO:0000256" key="4">
    <source>
        <dbReference type="ARBA" id="ARBA00023125"/>
    </source>
</evidence>
<dbReference type="InterPro" id="IPR000524">
    <property type="entry name" value="Tscrpt_reg_HTH_GntR"/>
</dbReference>
<dbReference type="Gene3D" id="3.40.640.10">
    <property type="entry name" value="Type I PLP-dependent aspartate aminotransferase-like (Major domain)"/>
    <property type="match status" value="1"/>
</dbReference>
<evidence type="ECO:0000256" key="2">
    <source>
        <dbReference type="ARBA" id="ARBA00022898"/>
    </source>
</evidence>
<dbReference type="InterPro" id="IPR015421">
    <property type="entry name" value="PyrdxlP-dep_Trfase_major"/>
</dbReference>
<dbReference type="InterPro" id="IPR015424">
    <property type="entry name" value="PyrdxlP-dep_Trfase"/>
</dbReference>
<keyword evidence="5" id="KW-0804">Transcription</keyword>
<gene>
    <name evidence="7" type="ORF">SAMN02745163_00065</name>
</gene>
<dbReference type="InterPro" id="IPR015422">
    <property type="entry name" value="PyrdxlP-dep_Trfase_small"/>
</dbReference>
<evidence type="ECO:0000313" key="8">
    <source>
        <dbReference type="Proteomes" id="UP000184310"/>
    </source>
</evidence>
<organism evidence="7 8">
    <name type="scientific">Clostridium cavendishii DSM 21758</name>
    <dbReference type="NCBI Taxonomy" id="1121302"/>
    <lineage>
        <taxon>Bacteria</taxon>
        <taxon>Bacillati</taxon>
        <taxon>Bacillota</taxon>
        <taxon>Clostridia</taxon>
        <taxon>Eubacteriales</taxon>
        <taxon>Clostridiaceae</taxon>
        <taxon>Clostridium</taxon>
    </lineage>
</organism>
<dbReference type="GO" id="GO:0003677">
    <property type="term" value="F:DNA binding"/>
    <property type="evidence" value="ECO:0007669"/>
    <property type="project" value="UniProtKB-KW"/>
</dbReference>
<keyword evidence="2" id="KW-0663">Pyridoxal phosphate</keyword>
<comment type="similarity">
    <text evidence="1">In the C-terminal section; belongs to the class-I pyridoxal-phosphate-dependent aminotransferase family.</text>
</comment>
<dbReference type="Pfam" id="PF00392">
    <property type="entry name" value="GntR"/>
    <property type="match status" value="1"/>
</dbReference>
<dbReference type="Gene3D" id="3.90.1150.10">
    <property type="entry name" value="Aspartate Aminotransferase, domain 1"/>
    <property type="match status" value="1"/>
</dbReference>